<dbReference type="SMART" id="SM00028">
    <property type="entry name" value="TPR"/>
    <property type="match status" value="6"/>
</dbReference>
<dbReference type="Pfam" id="PF00931">
    <property type="entry name" value="NB-ARC"/>
    <property type="match status" value="1"/>
</dbReference>
<dbReference type="GO" id="GO:0043531">
    <property type="term" value="F:ADP binding"/>
    <property type="evidence" value="ECO:0007669"/>
    <property type="project" value="InterPro"/>
</dbReference>
<gene>
    <name evidence="4" type="ORF">PV04_04375</name>
</gene>
<dbReference type="Proteomes" id="UP000054266">
    <property type="component" value="Unassembled WGS sequence"/>
</dbReference>
<dbReference type="Pfam" id="PF13424">
    <property type="entry name" value="TPR_12"/>
    <property type="match status" value="2"/>
</dbReference>
<feature type="repeat" description="TPR" evidence="1">
    <location>
        <begin position="801"/>
        <end position="834"/>
    </location>
</feature>
<keyword evidence="5" id="KW-1185">Reference proteome</keyword>
<reference evidence="4 5" key="1">
    <citation type="submission" date="2015-01" db="EMBL/GenBank/DDBJ databases">
        <title>The Genome Sequence of Capronia semiimmersa CBS27337.</title>
        <authorList>
            <consortium name="The Broad Institute Genomics Platform"/>
            <person name="Cuomo C."/>
            <person name="de Hoog S."/>
            <person name="Gorbushina A."/>
            <person name="Stielow B."/>
            <person name="Teixiera M."/>
            <person name="Abouelleil A."/>
            <person name="Chapman S.B."/>
            <person name="Priest M."/>
            <person name="Young S.K."/>
            <person name="Wortman J."/>
            <person name="Nusbaum C."/>
            <person name="Birren B."/>
        </authorList>
    </citation>
    <scope>NUCLEOTIDE SEQUENCE [LARGE SCALE GENOMIC DNA]</scope>
    <source>
        <strain evidence="4 5">CBS 27337</strain>
    </source>
</reference>
<proteinExistence type="predicted"/>
<evidence type="ECO:0000256" key="1">
    <source>
        <dbReference type="PROSITE-ProRule" id="PRU00339"/>
    </source>
</evidence>
<dbReference type="InterPro" id="IPR019734">
    <property type="entry name" value="TPR_rpt"/>
</dbReference>
<keyword evidence="2" id="KW-0175">Coiled coil</keyword>
<accession>A0A0D2FJY5</accession>
<keyword evidence="1" id="KW-0802">TPR repeat</keyword>
<dbReference type="InterPro" id="IPR011990">
    <property type="entry name" value="TPR-like_helical_dom_sf"/>
</dbReference>
<protein>
    <recommendedName>
        <fullName evidence="3">NB-ARC domain-containing protein</fullName>
    </recommendedName>
</protein>
<evidence type="ECO:0000313" key="4">
    <source>
        <dbReference type="EMBL" id="KIW68428.1"/>
    </source>
</evidence>
<feature type="coiled-coil region" evidence="2">
    <location>
        <begin position="150"/>
        <end position="181"/>
    </location>
</feature>
<evidence type="ECO:0000256" key="2">
    <source>
        <dbReference type="SAM" id="Coils"/>
    </source>
</evidence>
<dbReference type="PROSITE" id="PS50005">
    <property type="entry name" value="TPR"/>
    <property type="match status" value="1"/>
</dbReference>
<dbReference type="PANTHER" id="PTHR47691">
    <property type="entry name" value="REGULATOR-RELATED"/>
    <property type="match status" value="1"/>
</dbReference>
<dbReference type="PANTHER" id="PTHR47691:SF3">
    <property type="entry name" value="HTH-TYPE TRANSCRIPTIONAL REGULATOR RV0890C-RELATED"/>
    <property type="match status" value="1"/>
</dbReference>
<sequence length="1037" mass="118908">MSGGQALPVPSHMREDEWQLNFGDTRRFLIEQFKYANTLWPLSRADTEQSNGFTDHESFGGYVYKEKTAAQQANQAMKSTVLLGLTQFDKWLWKFDELVKELVIELTNDSDAEIVEVETIDTSNLWRLAYLNVKLSVDSDIKLKATQRWMKELQRNLELLVNSIRGQIENKTNEINNIRTELADTFEPLIGLLKISIDYMQRNYDDQDFRANWLSDMEPRRAETYESLAKTIRHLRDVTTNNRINHSQDARYGADGLRLRKEQTDGGEKAIFPLDTLPPLRADHFVGREKDLDNIHEWLGLQEKPAIRTYTIYGRRGIGKTQIALEYARKHRKHYNAVFWIQAETKGALRQSFTDIALALELPGADKNATFDENLMRVLRWLRHTQKRWLLIYDNAERAQLLKGYWPNGGRGAMLLTSRSYYNFFGDDQRHGETVQLFSDLERRNLFLACLGEAWQSNHLNTEDMMVEIEEAAISALLKKTGGLPIAIRHAATLILDSEINPTRTARALMEMFNDSYQRLPRRQISERDPLIRALDTIWNISFKNLTEPAKNILSGLSLLAPDKILIDLFLPSDQNMLTSKLEFCRTASHNTNVVKTGGGTSLQTVINPSSKLIEAINELFAKNLIKKTGRDMAIHRTVQEAVSYQGKDELIDFFDAMVLLLFDAFPKQSQGRPLTEYWENCQLWIQHVVTLALKYRAYTSNRPEDDIPLKGMASADILVKLLGNAAWYLFEIADYEEALNLVDIARSAAQDKESLDYAHLLNTAGVTYYELNKLRSARGVIEQCYLIRSRLLPGDHAEMATILSNLGNLETAEGNLEAALEWLERAVVIRESIGDEAASLLALNYLQIGRVYFLQEQYPQAYSMYQKCEGVLNKEKGRNRLFTANLHYAYGNLEFVQGQYMQAARSYELTRQISKDFNPMHPLTAAACYKLACTEFEQDNHKKALNYLSKALDIAELRGTSEFDGMDGTVVRILFKQAEVILDDPLGDRNEGTQLMNDMLFRQKDVAEKLEVDLRGFDLLEDREKGFDLLVPGYFR</sequence>
<dbReference type="STRING" id="5601.A0A0D2FJY5"/>
<dbReference type="Gene3D" id="3.40.50.300">
    <property type="entry name" value="P-loop containing nucleotide triphosphate hydrolases"/>
    <property type="match status" value="1"/>
</dbReference>
<organism evidence="4 5">
    <name type="scientific">Phialophora macrospora</name>
    <dbReference type="NCBI Taxonomy" id="1851006"/>
    <lineage>
        <taxon>Eukaryota</taxon>
        <taxon>Fungi</taxon>
        <taxon>Dikarya</taxon>
        <taxon>Ascomycota</taxon>
        <taxon>Pezizomycotina</taxon>
        <taxon>Eurotiomycetes</taxon>
        <taxon>Chaetothyriomycetidae</taxon>
        <taxon>Chaetothyriales</taxon>
        <taxon>Herpotrichiellaceae</taxon>
        <taxon>Phialophora</taxon>
    </lineage>
</organism>
<dbReference type="AlphaFoldDB" id="A0A0D2FJY5"/>
<evidence type="ECO:0000259" key="3">
    <source>
        <dbReference type="Pfam" id="PF00931"/>
    </source>
</evidence>
<dbReference type="InterPro" id="IPR002182">
    <property type="entry name" value="NB-ARC"/>
</dbReference>
<dbReference type="Gene3D" id="1.25.40.10">
    <property type="entry name" value="Tetratricopeptide repeat domain"/>
    <property type="match status" value="2"/>
</dbReference>
<dbReference type="EMBL" id="KN846958">
    <property type="protein sequence ID" value="KIW68428.1"/>
    <property type="molecule type" value="Genomic_DNA"/>
</dbReference>
<name>A0A0D2FJY5_9EURO</name>
<dbReference type="SUPFAM" id="SSF52540">
    <property type="entry name" value="P-loop containing nucleoside triphosphate hydrolases"/>
    <property type="match status" value="1"/>
</dbReference>
<feature type="domain" description="NB-ARC" evidence="3">
    <location>
        <begin position="289"/>
        <end position="420"/>
    </location>
</feature>
<dbReference type="SUPFAM" id="SSF48452">
    <property type="entry name" value="TPR-like"/>
    <property type="match status" value="1"/>
</dbReference>
<dbReference type="HOGENOM" id="CLU_000288_125_7_1"/>
<evidence type="ECO:0000313" key="5">
    <source>
        <dbReference type="Proteomes" id="UP000054266"/>
    </source>
</evidence>
<dbReference type="InterPro" id="IPR027417">
    <property type="entry name" value="P-loop_NTPase"/>
</dbReference>